<feature type="region of interest" description="Disordered" evidence="1">
    <location>
        <begin position="79"/>
        <end position="104"/>
    </location>
</feature>
<evidence type="ECO:0000313" key="3">
    <source>
        <dbReference type="EMBL" id="GAA0397291.1"/>
    </source>
</evidence>
<comment type="caution">
    <text evidence="3">The sequence shown here is derived from an EMBL/GenBank/DDBJ whole genome shotgun (WGS) entry which is preliminary data.</text>
</comment>
<feature type="region of interest" description="Disordered" evidence="1">
    <location>
        <begin position="31"/>
        <end position="51"/>
    </location>
</feature>
<name>A0ABN0YJ42_9CAUL</name>
<evidence type="ECO:0008006" key="5">
    <source>
        <dbReference type="Google" id="ProtNLM"/>
    </source>
</evidence>
<protein>
    <recommendedName>
        <fullName evidence="5">Secreted protein</fullName>
    </recommendedName>
</protein>
<feature type="signal peptide" evidence="2">
    <location>
        <begin position="1"/>
        <end position="24"/>
    </location>
</feature>
<accession>A0ABN0YJ42</accession>
<proteinExistence type="predicted"/>
<gene>
    <name evidence="3" type="ORF">GCM10009093_24970</name>
</gene>
<keyword evidence="2" id="KW-0732">Signal</keyword>
<keyword evidence="4" id="KW-1185">Reference proteome</keyword>
<sequence length="104" mass="11097">MAKLIVAMTLVFAAFVFVPVSDTAACTPEPAAQHQAVAHNHTTDTQGSEPGVCAHGHCHHTTTARLVSSDFTLTEPFGRSRHALPMDDGSVSFESDGLMRPPRN</sequence>
<reference evidence="3 4" key="1">
    <citation type="journal article" date="2019" name="Int. J. Syst. Evol. Microbiol.">
        <title>The Global Catalogue of Microorganisms (GCM) 10K type strain sequencing project: providing services to taxonomists for standard genome sequencing and annotation.</title>
        <authorList>
            <consortium name="The Broad Institute Genomics Platform"/>
            <consortium name="The Broad Institute Genome Sequencing Center for Infectious Disease"/>
            <person name="Wu L."/>
            <person name="Ma J."/>
        </authorList>
    </citation>
    <scope>NUCLEOTIDE SEQUENCE [LARGE SCALE GENOMIC DNA]</scope>
    <source>
        <strain evidence="3 4">JCM 13476</strain>
    </source>
</reference>
<dbReference type="Proteomes" id="UP001500791">
    <property type="component" value="Unassembled WGS sequence"/>
</dbReference>
<dbReference type="EMBL" id="BAAAEJ010000008">
    <property type="protein sequence ID" value="GAA0397291.1"/>
    <property type="molecule type" value="Genomic_DNA"/>
</dbReference>
<evidence type="ECO:0000256" key="1">
    <source>
        <dbReference type="SAM" id="MobiDB-lite"/>
    </source>
</evidence>
<evidence type="ECO:0000256" key="2">
    <source>
        <dbReference type="SAM" id="SignalP"/>
    </source>
</evidence>
<feature type="chain" id="PRO_5046139574" description="Secreted protein" evidence="2">
    <location>
        <begin position="25"/>
        <end position="104"/>
    </location>
</feature>
<organism evidence="3 4">
    <name type="scientific">Brevundimonas terrae</name>
    <dbReference type="NCBI Taxonomy" id="363631"/>
    <lineage>
        <taxon>Bacteria</taxon>
        <taxon>Pseudomonadati</taxon>
        <taxon>Pseudomonadota</taxon>
        <taxon>Alphaproteobacteria</taxon>
        <taxon>Caulobacterales</taxon>
        <taxon>Caulobacteraceae</taxon>
        <taxon>Brevundimonas</taxon>
    </lineage>
</organism>
<evidence type="ECO:0000313" key="4">
    <source>
        <dbReference type="Proteomes" id="UP001500791"/>
    </source>
</evidence>